<evidence type="ECO:0000313" key="3">
    <source>
        <dbReference type="Proteomes" id="UP000827986"/>
    </source>
</evidence>
<keyword evidence="3" id="KW-1185">Reference proteome</keyword>
<evidence type="ECO:0000256" key="1">
    <source>
        <dbReference type="SAM" id="MobiDB-lite"/>
    </source>
</evidence>
<feature type="region of interest" description="Disordered" evidence="1">
    <location>
        <begin position="1"/>
        <end position="50"/>
    </location>
</feature>
<reference evidence="2" key="1">
    <citation type="submission" date="2021-09" db="EMBL/GenBank/DDBJ databases">
        <title>The genome of Mauremys mutica provides insights into the evolution of semi-aquatic lifestyle.</title>
        <authorList>
            <person name="Gong S."/>
            <person name="Gao Y."/>
        </authorList>
    </citation>
    <scope>NUCLEOTIDE SEQUENCE</scope>
    <source>
        <strain evidence="2">MM-2020</strain>
        <tissue evidence="2">Muscle</tissue>
    </source>
</reference>
<dbReference type="AlphaFoldDB" id="A0A9D3WYG5"/>
<organism evidence="2 3">
    <name type="scientific">Mauremys mutica</name>
    <name type="common">yellowpond turtle</name>
    <dbReference type="NCBI Taxonomy" id="74926"/>
    <lineage>
        <taxon>Eukaryota</taxon>
        <taxon>Metazoa</taxon>
        <taxon>Chordata</taxon>
        <taxon>Craniata</taxon>
        <taxon>Vertebrata</taxon>
        <taxon>Euteleostomi</taxon>
        <taxon>Archelosauria</taxon>
        <taxon>Testudinata</taxon>
        <taxon>Testudines</taxon>
        <taxon>Cryptodira</taxon>
        <taxon>Durocryptodira</taxon>
        <taxon>Testudinoidea</taxon>
        <taxon>Geoemydidae</taxon>
        <taxon>Geoemydinae</taxon>
        <taxon>Mauremys</taxon>
    </lineage>
</organism>
<comment type="caution">
    <text evidence="2">The sequence shown here is derived from an EMBL/GenBank/DDBJ whole genome shotgun (WGS) entry which is preliminary data.</text>
</comment>
<name>A0A9D3WYG5_9SAUR</name>
<proteinExistence type="predicted"/>
<dbReference type="Proteomes" id="UP000827986">
    <property type="component" value="Unassembled WGS sequence"/>
</dbReference>
<feature type="compositionally biased region" description="Polar residues" evidence="1">
    <location>
        <begin position="31"/>
        <end position="50"/>
    </location>
</feature>
<dbReference type="EMBL" id="JAHDVG010000484">
    <property type="protein sequence ID" value="KAH1170392.1"/>
    <property type="molecule type" value="Genomic_DNA"/>
</dbReference>
<evidence type="ECO:0000313" key="2">
    <source>
        <dbReference type="EMBL" id="KAH1170392.1"/>
    </source>
</evidence>
<sequence>MVARPSGRSGKPQTHPAACSSETLTRAGVMSSRQSCRPVSSPRGNSLQIAHQGQSAKILAEVYGPTKLQLKSMEKLIHYNGKPMSPCPCNTTTCPDALL</sequence>
<gene>
    <name evidence="2" type="ORF">KIL84_001377</name>
</gene>
<accession>A0A9D3WYG5</accession>
<protein>
    <submittedName>
        <fullName evidence="2">Uncharacterized protein</fullName>
    </submittedName>
</protein>